<gene>
    <name evidence="2" type="ORF">BU14_0127s0038</name>
</gene>
<evidence type="ECO:0000313" key="3">
    <source>
        <dbReference type="Proteomes" id="UP000218209"/>
    </source>
</evidence>
<name>A0A1X6PAL8_PORUM</name>
<dbReference type="EMBL" id="KV918824">
    <property type="protein sequence ID" value="OSX77941.1"/>
    <property type="molecule type" value="Genomic_DNA"/>
</dbReference>
<protein>
    <recommendedName>
        <fullName evidence="4">DDE-1 domain-containing protein</fullName>
    </recommendedName>
</protein>
<organism evidence="2 3">
    <name type="scientific">Porphyra umbilicalis</name>
    <name type="common">Purple laver</name>
    <name type="synonym">Red alga</name>
    <dbReference type="NCBI Taxonomy" id="2786"/>
    <lineage>
        <taxon>Eukaryota</taxon>
        <taxon>Rhodophyta</taxon>
        <taxon>Bangiophyceae</taxon>
        <taxon>Bangiales</taxon>
        <taxon>Bangiaceae</taxon>
        <taxon>Porphyra</taxon>
    </lineage>
</organism>
<dbReference type="Proteomes" id="UP000218209">
    <property type="component" value="Unassembled WGS sequence"/>
</dbReference>
<sequence length="490" mass="54224">MQNGQGKALGYVAAQTNRSFSSLRVAYNRSRRGKNKRHAQYKLSSEQEAVLVSIAEAFSVNNVELSGTPVRELVLRKWGVSVSRNWTRLVQKNAKLVLRRIEAANNGRTNVRSTRNRTVASLLTFVAANRSVLLSVYILKGRFRDDGEATVDLNLEHAPRVTRGIWPRYYVWNDTRYVEADTFKPVLTKGAEEFHALYPCMSARLFGDQLAANRRADIVEFATGLDLFLFSLAKNTSHMTQPLDEAPFATLQADRVRRNEVAIMDGMLTSTSSRDTLLMAACEAECRAFSRPIIIGAFRRRGLWPFDADLVKANVRANLGLVDSGGTAADAARHAATMVIQAAQDRVDQSKARPKNVKAVVQRGVVHFPFLLLARHQEMEAVPAKEAAAKVDRREKREQKKQQQEKLLVGKVAARETQRCRVSVSKVRRGGKTWVGCRCDEVRVFPECAKSLQAGLALAGHFNMCQGGGQSESEGDSGVGAGDSSSEDSE</sequence>
<feature type="region of interest" description="Disordered" evidence="1">
    <location>
        <begin position="467"/>
        <end position="490"/>
    </location>
</feature>
<feature type="region of interest" description="Disordered" evidence="1">
    <location>
        <begin position="385"/>
        <end position="405"/>
    </location>
</feature>
<accession>A0A1X6PAL8</accession>
<proteinExistence type="predicted"/>
<reference evidence="2 3" key="1">
    <citation type="submission" date="2017-03" db="EMBL/GenBank/DDBJ databases">
        <title>WGS assembly of Porphyra umbilicalis.</title>
        <authorList>
            <person name="Brawley S.H."/>
            <person name="Blouin N.A."/>
            <person name="Ficko-Blean E."/>
            <person name="Wheeler G.L."/>
            <person name="Lohr M."/>
            <person name="Goodson H.V."/>
            <person name="Jenkins J.W."/>
            <person name="Blaby-Haas C.E."/>
            <person name="Helliwell K.E."/>
            <person name="Chan C."/>
            <person name="Marriage T."/>
            <person name="Bhattacharya D."/>
            <person name="Klein A.S."/>
            <person name="Badis Y."/>
            <person name="Brodie J."/>
            <person name="Cao Y."/>
            <person name="Collen J."/>
            <person name="Dittami S.M."/>
            <person name="Gachon C.M."/>
            <person name="Green B.R."/>
            <person name="Karpowicz S."/>
            <person name="Kim J.W."/>
            <person name="Kudahl U."/>
            <person name="Lin S."/>
            <person name="Michel G."/>
            <person name="Mittag M."/>
            <person name="Olson B.J."/>
            <person name="Pangilinan J."/>
            <person name="Peng Y."/>
            <person name="Qiu H."/>
            <person name="Shu S."/>
            <person name="Singer J.T."/>
            <person name="Smith A.G."/>
            <person name="Sprecher B.N."/>
            <person name="Wagner V."/>
            <person name="Wang W."/>
            <person name="Wang Z.-Y."/>
            <person name="Yan J."/>
            <person name="Yarish C."/>
            <person name="Zoeuner-Riek S."/>
            <person name="Zhuang Y."/>
            <person name="Zou Y."/>
            <person name="Lindquist E.A."/>
            <person name="Grimwood J."/>
            <person name="Barry K."/>
            <person name="Rokhsar D.S."/>
            <person name="Schmutz J."/>
            <person name="Stiller J.W."/>
            <person name="Grossman A.R."/>
            <person name="Prochnik S.E."/>
        </authorList>
    </citation>
    <scope>NUCLEOTIDE SEQUENCE [LARGE SCALE GENOMIC DNA]</scope>
    <source>
        <strain evidence="2">4086291</strain>
    </source>
</reference>
<keyword evidence="3" id="KW-1185">Reference proteome</keyword>
<evidence type="ECO:0000256" key="1">
    <source>
        <dbReference type="SAM" id="MobiDB-lite"/>
    </source>
</evidence>
<evidence type="ECO:0000313" key="2">
    <source>
        <dbReference type="EMBL" id="OSX77941.1"/>
    </source>
</evidence>
<feature type="compositionally biased region" description="Basic and acidic residues" evidence="1">
    <location>
        <begin position="387"/>
        <end position="404"/>
    </location>
</feature>
<dbReference type="AlphaFoldDB" id="A0A1X6PAL8"/>
<evidence type="ECO:0008006" key="4">
    <source>
        <dbReference type="Google" id="ProtNLM"/>
    </source>
</evidence>